<gene>
    <name evidence="1" type="ORF">GDO86_001496</name>
</gene>
<dbReference type="GO" id="GO:0034599">
    <property type="term" value="P:cellular response to oxidative stress"/>
    <property type="evidence" value="ECO:0007669"/>
    <property type="project" value="TreeGrafter"/>
</dbReference>
<name>A0A8T2KEZ3_9PIPI</name>
<proteinExistence type="predicted"/>
<dbReference type="AlphaFoldDB" id="A0A8T2KEZ3"/>
<dbReference type="GO" id="GO:0043240">
    <property type="term" value="C:Fanconi anaemia nuclear complex"/>
    <property type="evidence" value="ECO:0007669"/>
    <property type="project" value="InterPro"/>
</dbReference>
<dbReference type="OrthoDB" id="10046159at2759"/>
<protein>
    <submittedName>
        <fullName evidence="1">Uncharacterized protein</fullName>
    </submittedName>
</protein>
<dbReference type="Proteomes" id="UP000812440">
    <property type="component" value="Chromosome 1"/>
</dbReference>
<dbReference type="Pfam" id="PF02106">
    <property type="entry name" value="Fanconi_C"/>
    <property type="match status" value="1"/>
</dbReference>
<sequence>MAMVTPMSQSLDSWLNKAVEWDQGNLIESQKDICLHLPKLLDFLLQFYETLKHMSPSSSVEKFPCVGQFLGRLCWNNFVVGNEETRNILISCLSCLQSGDPKNAVELQANCWVQNLLCHLFSSSETFSHTDSKPADNLGCITADYHGKLLKNIISLWIKQIKNRKPEDQDCRNNRLFAEDIHALSIRCIPILILPDIIPLLEALLSYHHPEPKEVLDGLFLDSVNDAVLRKKILLSESAVLSLWLRHLPSLEKAVLDLIQKLIAIFYKSFKEMEQVINDSFLPQAAQHPSIFRIADNIFRNAILETDGNIKILTVIWMFTRCFSQIYRNNNTQDRFPLKAYIPWCDRSLLMALLRDTLGLPPAVCLQHLHSITKMLKILTKDARSPEHVFECWFLLIHFVDWVDIAAELLMTSECEISNDLLWLLAFYYNPWNGNQELSKTMAASRTVLDRLLKLPSSTLICALTLEEIFEEGKVVDCHPCTLQLLRHLFVTFLVFFQECNNTAKAFISHMTQTQEAASEVSDLLTRTVCRLSISAVKNEKLINIAQELLHNS</sequence>
<dbReference type="PANTHER" id="PTHR16798">
    <property type="entry name" value="FANCONI ANEMIA GROUP C PROTEIN FANCC"/>
    <property type="match status" value="1"/>
</dbReference>
<reference evidence="1" key="1">
    <citation type="thesis" date="2020" institute="ProQuest LLC" country="789 East Eisenhower Parkway, Ann Arbor, MI, USA">
        <title>Comparative Genomics and Chromosome Evolution.</title>
        <authorList>
            <person name="Mudd A.B."/>
        </authorList>
    </citation>
    <scope>NUCLEOTIDE SEQUENCE</scope>
    <source>
        <strain evidence="1">Female2</strain>
        <tissue evidence="1">Blood</tissue>
    </source>
</reference>
<dbReference type="GO" id="GO:0036297">
    <property type="term" value="P:interstrand cross-link repair"/>
    <property type="evidence" value="ECO:0007669"/>
    <property type="project" value="InterPro"/>
</dbReference>
<dbReference type="PRINTS" id="PR00494">
    <property type="entry name" value="FANCONICGENE"/>
</dbReference>
<evidence type="ECO:0000313" key="1">
    <source>
        <dbReference type="EMBL" id="KAG8455318.1"/>
    </source>
</evidence>
<dbReference type="EMBL" id="JAACNH010000001">
    <property type="protein sequence ID" value="KAG8455318.1"/>
    <property type="molecule type" value="Genomic_DNA"/>
</dbReference>
<dbReference type="InterPro" id="IPR000686">
    <property type="entry name" value="FANCC"/>
</dbReference>
<accession>A0A8T2KEZ3</accession>
<keyword evidence="2" id="KW-1185">Reference proteome</keyword>
<dbReference type="PANTHER" id="PTHR16798:SF0">
    <property type="entry name" value="FANCONI ANEMIA GROUP C PROTEIN"/>
    <property type="match status" value="1"/>
</dbReference>
<dbReference type="GO" id="GO:0006289">
    <property type="term" value="P:nucleotide-excision repair"/>
    <property type="evidence" value="ECO:0007669"/>
    <property type="project" value="TreeGrafter"/>
</dbReference>
<comment type="caution">
    <text evidence="1">The sequence shown here is derived from an EMBL/GenBank/DDBJ whole genome shotgun (WGS) entry which is preliminary data.</text>
</comment>
<evidence type="ECO:0000313" key="2">
    <source>
        <dbReference type="Proteomes" id="UP000812440"/>
    </source>
</evidence>
<organism evidence="1 2">
    <name type="scientific">Hymenochirus boettgeri</name>
    <name type="common">Congo dwarf clawed frog</name>
    <dbReference type="NCBI Taxonomy" id="247094"/>
    <lineage>
        <taxon>Eukaryota</taxon>
        <taxon>Metazoa</taxon>
        <taxon>Chordata</taxon>
        <taxon>Craniata</taxon>
        <taxon>Vertebrata</taxon>
        <taxon>Euteleostomi</taxon>
        <taxon>Amphibia</taxon>
        <taxon>Batrachia</taxon>
        <taxon>Anura</taxon>
        <taxon>Pipoidea</taxon>
        <taxon>Pipidae</taxon>
        <taxon>Pipinae</taxon>
        <taxon>Hymenochirus</taxon>
    </lineage>
</organism>